<gene>
    <name evidence="2" type="ORF">Ocin01_13801</name>
</gene>
<protein>
    <submittedName>
        <fullName evidence="2">Retinaldehyde-binding protein 1</fullName>
    </submittedName>
</protein>
<dbReference type="PANTHER" id="PTHR10174:SF208">
    <property type="entry name" value="CRAL-TRIO DOMAIN-CONTAINING PROTEIN DDB_G0278031"/>
    <property type="match status" value="1"/>
</dbReference>
<dbReference type="AlphaFoldDB" id="A0A1D2MIY1"/>
<dbReference type="Gene3D" id="3.40.525.10">
    <property type="entry name" value="CRAL-TRIO lipid binding domain"/>
    <property type="match status" value="1"/>
</dbReference>
<dbReference type="GO" id="GO:0016020">
    <property type="term" value="C:membrane"/>
    <property type="evidence" value="ECO:0007669"/>
    <property type="project" value="TreeGrafter"/>
</dbReference>
<feature type="domain" description="CRAL-TRIO" evidence="1">
    <location>
        <begin position="100"/>
        <end position="256"/>
    </location>
</feature>
<dbReference type="Gene3D" id="1.20.5.1200">
    <property type="entry name" value="Alpha-tocopherol transfer"/>
    <property type="match status" value="1"/>
</dbReference>
<dbReference type="PRINTS" id="PR00180">
    <property type="entry name" value="CRETINALDHBP"/>
</dbReference>
<proteinExistence type="predicted"/>
<keyword evidence="3" id="KW-1185">Reference proteome</keyword>
<dbReference type="Pfam" id="PF00650">
    <property type="entry name" value="CRAL_TRIO"/>
    <property type="match status" value="1"/>
</dbReference>
<dbReference type="PANTHER" id="PTHR10174">
    <property type="entry name" value="ALPHA-TOCOPHEROL TRANSFER PROTEIN-RELATED"/>
    <property type="match status" value="1"/>
</dbReference>
<name>A0A1D2MIY1_ORCCI</name>
<dbReference type="Proteomes" id="UP000094527">
    <property type="component" value="Unassembled WGS sequence"/>
</dbReference>
<dbReference type="GO" id="GO:1902936">
    <property type="term" value="F:phosphatidylinositol bisphosphate binding"/>
    <property type="evidence" value="ECO:0007669"/>
    <property type="project" value="TreeGrafter"/>
</dbReference>
<dbReference type="OrthoDB" id="75724at2759"/>
<dbReference type="CDD" id="cd00170">
    <property type="entry name" value="SEC14"/>
    <property type="match status" value="1"/>
</dbReference>
<dbReference type="SUPFAM" id="SSF46938">
    <property type="entry name" value="CRAL/TRIO N-terminal domain"/>
    <property type="match status" value="1"/>
</dbReference>
<dbReference type="SMART" id="SM00516">
    <property type="entry name" value="SEC14"/>
    <property type="match status" value="1"/>
</dbReference>
<dbReference type="PROSITE" id="PS50191">
    <property type="entry name" value="CRAL_TRIO"/>
    <property type="match status" value="1"/>
</dbReference>
<comment type="caution">
    <text evidence="2">The sequence shown here is derived from an EMBL/GenBank/DDBJ whole genome shotgun (WGS) entry which is preliminary data.</text>
</comment>
<evidence type="ECO:0000313" key="2">
    <source>
        <dbReference type="EMBL" id="ODM92881.1"/>
    </source>
</evidence>
<evidence type="ECO:0000313" key="3">
    <source>
        <dbReference type="Proteomes" id="UP000094527"/>
    </source>
</evidence>
<accession>A0A1D2MIY1</accession>
<evidence type="ECO:0000259" key="1">
    <source>
        <dbReference type="PROSITE" id="PS50191"/>
    </source>
</evidence>
<dbReference type="SUPFAM" id="SSF52087">
    <property type="entry name" value="CRAL/TRIO domain"/>
    <property type="match status" value="1"/>
</dbReference>
<dbReference type="STRING" id="48709.A0A1D2MIY1"/>
<dbReference type="InterPro" id="IPR001251">
    <property type="entry name" value="CRAL-TRIO_dom"/>
</dbReference>
<reference evidence="2 3" key="1">
    <citation type="journal article" date="2016" name="Genome Biol. Evol.">
        <title>Gene Family Evolution Reflects Adaptation to Soil Environmental Stressors in the Genome of the Collembolan Orchesella cincta.</title>
        <authorList>
            <person name="Faddeeva-Vakhrusheva A."/>
            <person name="Derks M.F."/>
            <person name="Anvar S.Y."/>
            <person name="Agamennone V."/>
            <person name="Suring W."/>
            <person name="Smit S."/>
            <person name="van Straalen N.M."/>
            <person name="Roelofs D."/>
        </authorList>
    </citation>
    <scope>NUCLEOTIDE SEQUENCE [LARGE SCALE GENOMIC DNA]</scope>
    <source>
        <tissue evidence="2">Mixed pool</tissue>
    </source>
</reference>
<dbReference type="EMBL" id="LJIJ01001129">
    <property type="protein sequence ID" value="ODM92881.1"/>
    <property type="molecule type" value="Genomic_DNA"/>
</dbReference>
<organism evidence="2 3">
    <name type="scientific">Orchesella cincta</name>
    <name type="common">Springtail</name>
    <name type="synonym">Podura cincta</name>
    <dbReference type="NCBI Taxonomy" id="48709"/>
    <lineage>
        <taxon>Eukaryota</taxon>
        <taxon>Metazoa</taxon>
        <taxon>Ecdysozoa</taxon>
        <taxon>Arthropoda</taxon>
        <taxon>Hexapoda</taxon>
        <taxon>Collembola</taxon>
        <taxon>Entomobryomorpha</taxon>
        <taxon>Entomobryoidea</taxon>
        <taxon>Orchesellidae</taxon>
        <taxon>Orchesellinae</taxon>
        <taxon>Orchesella</taxon>
    </lineage>
</organism>
<dbReference type="InterPro" id="IPR036865">
    <property type="entry name" value="CRAL-TRIO_dom_sf"/>
</dbReference>
<dbReference type="InterPro" id="IPR036273">
    <property type="entry name" value="CRAL/TRIO_N_dom_sf"/>
</dbReference>
<sequence>MDSFTPESRAENGVTQMRQFYQEFQDKQKVSDAVRDFLANSFKDEALLRRYLIGRKYRPKHAFDTLRSYAEVRFNKYPEMFPATLPPKEYLLCDNQPIFGVLKGRDSKGRRIVYFQTCKTAGWDPDKCSIQELNILTLSVFERVLLDEDGLNNGLIFVQDNSGMGTAQAKHYTLGTMLRILNIYWYSFPLKVKVVYFVNVPSVLTYVYDLKKPFLPKKLQERFLLITTSRGFKDLHQRLSPDILPKALGGNLEAREAIDSEFMEL</sequence>